<comment type="caution">
    <text evidence="8">The sequence shown here is derived from an EMBL/GenBank/DDBJ whole genome shotgun (WGS) entry which is preliminary data.</text>
</comment>
<dbReference type="SUPFAM" id="SSF57903">
    <property type="entry name" value="FYVE/PHD zinc finger"/>
    <property type="match status" value="1"/>
</dbReference>
<evidence type="ECO:0000256" key="1">
    <source>
        <dbReference type="ARBA" id="ARBA00022723"/>
    </source>
</evidence>
<dbReference type="EMBL" id="JAUIZM010000009">
    <property type="protein sequence ID" value="KAK1366740.1"/>
    <property type="molecule type" value="Genomic_DNA"/>
</dbReference>
<evidence type="ECO:0000313" key="8">
    <source>
        <dbReference type="EMBL" id="KAK1366740.1"/>
    </source>
</evidence>
<proteinExistence type="predicted"/>
<dbReference type="GO" id="GO:0031445">
    <property type="term" value="P:regulation of heterochromatin formation"/>
    <property type="evidence" value="ECO:0007669"/>
    <property type="project" value="TreeGrafter"/>
</dbReference>
<dbReference type="GO" id="GO:0006338">
    <property type="term" value="P:chromatin remodeling"/>
    <property type="evidence" value="ECO:0007669"/>
    <property type="project" value="InterPro"/>
</dbReference>
<reference evidence="8" key="1">
    <citation type="submission" date="2023-02" db="EMBL/GenBank/DDBJ databases">
        <title>Genome of toxic invasive species Heracleum sosnowskyi carries increased number of genes despite the absence of recent whole-genome duplications.</title>
        <authorList>
            <person name="Schelkunov M."/>
            <person name="Shtratnikova V."/>
            <person name="Makarenko M."/>
            <person name="Klepikova A."/>
            <person name="Omelchenko D."/>
            <person name="Novikova G."/>
            <person name="Obukhova E."/>
            <person name="Bogdanov V."/>
            <person name="Penin A."/>
            <person name="Logacheva M."/>
        </authorList>
    </citation>
    <scope>NUCLEOTIDE SEQUENCE</scope>
    <source>
        <strain evidence="8">Hsosn_3</strain>
        <tissue evidence="8">Leaf</tissue>
    </source>
</reference>
<evidence type="ECO:0000256" key="5">
    <source>
        <dbReference type="SAM" id="MobiDB-lite"/>
    </source>
</evidence>
<evidence type="ECO:0000313" key="9">
    <source>
        <dbReference type="Proteomes" id="UP001237642"/>
    </source>
</evidence>
<dbReference type="InterPro" id="IPR011011">
    <property type="entry name" value="Znf_FYVE_PHD"/>
</dbReference>
<evidence type="ECO:0000259" key="6">
    <source>
        <dbReference type="PROSITE" id="PS50016"/>
    </source>
</evidence>
<dbReference type="GO" id="GO:0006355">
    <property type="term" value="P:regulation of DNA-templated transcription"/>
    <property type="evidence" value="ECO:0007669"/>
    <property type="project" value="TreeGrafter"/>
</dbReference>
<dbReference type="InterPro" id="IPR019787">
    <property type="entry name" value="Znf_PHD-finger"/>
</dbReference>
<dbReference type="Gene3D" id="3.30.40.100">
    <property type="match status" value="1"/>
</dbReference>
<keyword evidence="2 4" id="KW-0863">Zinc-finger</keyword>
<dbReference type="InterPro" id="IPR013083">
    <property type="entry name" value="Znf_RING/FYVE/PHD"/>
</dbReference>
<dbReference type="InterPro" id="IPR011124">
    <property type="entry name" value="Znf_CW"/>
</dbReference>
<evidence type="ECO:0000259" key="7">
    <source>
        <dbReference type="PROSITE" id="PS51050"/>
    </source>
</evidence>
<dbReference type="InterPro" id="IPR047171">
    <property type="entry name" value="BAZ1A"/>
</dbReference>
<dbReference type="GO" id="GO:0008623">
    <property type="term" value="C:CHRAC"/>
    <property type="evidence" value="ECO:0007669"/>
    <property type="project" value="TreeGrafter"/>
</dbReference>
<dbReference type="GO" id="GO:0000228">
    <property type="term" value="C:nuclear chromosome"/>
    <property type="evidence" value="ECO:0007669"/>
    <property type="project" value="TreeGrafter"/>
</dbReference>
<name>A0AAD8HG19_9APIA</name>
<keyword evidence="3" id="KW-0862">Zinc</keyword>
<sequence>MLIRSSLLSSTEAALSFKSENGEQELIRDWTAGGGSLQESPGCNHTRVGLKRSIQDTEREGNSTCFFNYLSSSSQHSTVGTMSETSLISFVYKRRKLRDSSSSVFLDQASTKEKPSRSFFAEISCHVPSASAKEHENSIVVVETETDRVPAMLPTECNKGPLLLKSTPEGWCSQAEELGSIENPKCDELKNAEACHVNDSCSSSQLKTDLCATTSKPKVDDTGECSSSDALVMDGLQGITCKKDVIASIFGVLGIDIAVGASSKGLGTNNNCICSLSCKVCDQLEMTVKMLICDQCEEATHTSCCNPPVKKIPRRQWFCHSCLKKRYEALKETSRESLKKKTAVSKYRNATSKCASNPIALMLEENKPYTSNVRVGPEFQAEVPDCCAPVANREIVNIGEPLEIYPSEGVSSKEGTLGKNIHISICNWLQCREVMYGQNVAGTVCGKWRRAPLFERQTDTWECFDSFLWDPSHADCAVPQELDTEQVMKDLKYIEMLRPRMAANKLQVGRMKSSDRKGKGPAKGVRNVGAL</sequence>
<evidence type="ECO:0000256" key="3">
    <source>
        <dbReference type="ARBA" id="ARBA00022833"/>
    </source>
</evidence>
<protein>
    <submittedName>
        <fullName evidence="8">Histone-lysine N-methyltransferase 2C-like</fullName>
    </submittedName>
</protein>
<dbReference type="PROSITE" id="PS50016">
    <property type="entry name" value="ZF_PHD_2"/>
    <property type="match status" value="1"/>
</dbReference>
<evidence type="ECO:0000256" key="2">
    <source>
        <dbReference type="ARBA" id="ARBA00022771"/>
    </source>
</evidence>
<dbReference type="Gene3D" id="3.30.40.10">
    <property type="entry name" value="Zinc/RING finger domain, C3HC4 (zinc finger)"/>
    <property type="match status" value="1"/>
</dbReference>
<dbReference type="InterPro" id="IPR001965">
    <property type="entry name" value="Znf_PHD"/>
</dbReference>
<dbReference type="FunFam" id="3.30.40.100:FF:000005">
    <property type="entry name" value="uncharacterized protein LOC106759733 isoform X4"/>
    <property type="match status" value="1"/>
</dbReference>
<dbReference type="GO" id="GO:0003677">
    <property type="term" value="F:DNA binding"/>
    <property type="evidence" value="ECO:0007669"/>
    <property type="project" value="TreeGrafter"/>
</dbReference>
<dbReference type="AlphaFoldDB" id="A0AAD8HG19"/>
<dbReference type="PANTHER" id="PTHR46510:SF1">
    <property type="entry name" value="BROMODOMAIN ADJACENT TO ZINC FINGER DOMAIN PROTEIN 1A"/>
    <property type="match status" value="1"/>
</dbReference>
<feature type="domain" description="CW-type" evidence="7">
    <location>
        <begin position="422"/>
        <end position="484"/>
    </location>
</feature>
<accession>A0AAD8HG19</accession>
<dbReference type="GO" id="GO:0008270">
    <property type="term" value="F:zinc ion binding"/>
    <property type="evidence" value="ECO:0007669"/>
    <property type="project" value="UniProtKB-KW"/>
</dbReference>
<dbReference type="Pfam" id="PF00628">
    <property type="entry name" value="PHD"/>
    <property type="match status" value="1"/>
</dbReference>
<dbReference type="GO" id="GO:0045740">
    <property type="term" value="P:positive regulation of DNA replication"/>
    <property type="evidence" value="ECO:0007669"/>
    <property type="project" value="TreeGrafter"/>
</dbReference>
<feature type="region of interest" description="Disordered" evidence="5">
    <location>
        <begin position="507"/>
        <end position="531"/>
    </location>
</feature>
<reference evidence="8" key="2">
    <citation type="submission" date="2023-05" db="EMBL/GenBank/DDBJ databases">
        <authorList>
            <person name="Schelkunov M.I."/>
        </authorList>
    </citation>
    <scope>NUCLEOTIDE SEQUENCE</scope>
    <source>
        <strain evidence="8">Hsosn_3</strain>
        <tissue evidence="8">Leaf</tissue>
    </source>
</reference>
<dbReference type="Proteomes" id="UP001237642">
    <property type="component" value="Unassembled WGS sequence"/>
</dbReference>
<feature type="domain" description="PHD-type" evidence="6">
    <location>
        <begin position="275"/>
        <end position="325"/>
    </location>
</feature>
<dbReference type="SMART" id="SM00249">
    <property type="entry name" value="PHD"/>
    <property type="match status" value="1"/>
</dbReference>
<organism evidence="8 9">
    <name type="scientific">Heracleum sosnowskyi</name>
    <dbReference type="NCBI Taxonomy" id="360622"/>
    <lineage>
        <taxon>Eukaryota</taxon>
        <taxon>Viridiplantae</taxon>
        <taxon>Streptophyta</taxon>
        <taxon>Embryophyta</taxon>
        <taxon>Tracheophyta</taxon>
        <taxon>Spermatophyta</taxon>
        <taxon>Magnoliopsida</taxon>
        <taxon>eudicotyledons</taxon>
        <taxon>Gunneridae</taxon>
        <taxon>Pentapetalae</taxon>
        <taxon>asterids</taxon>
        <taxon>campanulids</taxon>
        <taxon>Apiales</taxon>
        <taxon>Apiaceae</taxon>
        <taxon>Apioideae</taxon>
        <taxon>apioid superclade</taxon>
        <taxon>Tordylieae</taxon>
        <taxon>Tordyliinae</taxon>
        <taxon>Heracleum</taxon>
    </lineage>
</organism>
<evidence type="ECO:0000256" key="4">
    <source>
        <dbReference type="PROSITE-ProRule" id="PRU00146"/>
    </source>
</evidence>
<dbReference type="PANTHER" id="PTHR46510">
    <property type="entry name" value="BROMODOMAIN ADJACENT TO ZINC FINGER DOMAIN PROTEIN 1A"/>
    <property type="match status" value="1"/>
</dbReference>
<dbReference type="PROSITE" id="PS51050">
    <property type="entry name" value="ZF_CW"/>
    <property type="match status" value="1"/>
</dbReference>
<keyword evidence="1" id="KW-0479">Metal-binding</keyword>
<keyword evidence="9" id="KW-1185">Reference proteome</keyword>
<gene>
    <name evidence="8" type="ORF">POM88_042301</name>
</gene>